<reference evidence="6 7" key="1">
    <citation type="journal article" date="2017" name="Antonie Van Leeuwenhoek">
        <title>Rhizobium rhizosphaerae sp. nov., a novel species isolated from rice rhizosphere.</title>
        <authorList>
            <person name="Zhao J.J."/>
            <person name="Zhang J."/>
            <person name="Zhang R.J."/>
            <person name="Zhang C.W."/>
            <person name="Yin H.Q."/>
            <person name="Zhang X.X."/>
        </authorList>
    </citation>
    <scope>NUCLEOTIDE SEQUENCE [LARGE SCALE GENOMIC DNA]</scope>
    <source>
        <strain evidence="6 7">E3</strain>
    </source>
</reference>
<dbReference type="Pfam" id="PF09339">
    <property type="entry name" value="HTH_IclR"/>
    <property type="match status" value="1"/>
</dbReference>
<dbReference type="RefSeq" id="WP_008846274.1">
    <property type="nucleotide sequence ID" value="NZ_BAEN01000076.1"/>
</dbReference>
<evidence type="ECO:0008006" key="8">
    <source>
        <dbReference type="Google" id="ProtNLM"/>
    </source>
</evidence>
<dbReference type="InterPro" id="IPR005471">
    <property type="entry name" value="Tscrpt_reg_IclR_N"/>
</dbReference>
<dbReference type="AlphaFoldDB" id="K6YE83"/>
<dbReference type="InterPro" id="IPR036388">
    <property type="entry name" value="WH-like_DNA-bd_sf"/>
</dbReference>
<keyword evidence="2" id="KW-0238">DNA-binding</keyword>
<evidence type="ECO:0000313" key="7">
    <source>
        <dbReference type="Proteomes" id="UP000006334"/>
    </source>
</evidence>
<evidence type="ECO:0000256" key="3">
    <source>
        <dbReference type="ARBA" id="ARBA00023163"/>
    </source>
</evidence>
<dbReference type="InterPro" id="IPR036390">
    <property type="entry name" value="WH_DNA-bd_sf"/>
</dbReference>
<keyword evidence="3" id="KW-0804">Transcription</keyword>
<dbReference type="STRING" id="1127673.GLIP_3861"/>
<feature type="domain" description="IclR-ED" evidence="5">
    <location>
        <begin position="81"/>
        <end position="262"/>
    </location>
</feature>
<dbReference type="SMART" id="SM00346">
    <property type="entry name" value="HTH_ICLR"/>
    <property type="match status" value="1"/>
</dbReference>
<organism evidence="6 7">
    <name type="scientific">Aliiglaciecola lipolytica E3</name>
    <dbReference type="NCBI Taxonomy" id="1127673"/>
    <lineage>
        <taxon>Bacteria</taxon>
        <taxon>Pseudomonadati</taxon>
        <taxon>Pseudomonadota</taxon>
        <taxon>Gammaproteobacteria</taxon>
        <taxon>Alteromonadales</taxon>
        <taxon>Alteromonadaceae</taxon>
        <taxon>Aliiglaciecola</taxon>
    </lineage>
</organism>
<evidence type="ECO:0000313" key="6">
    <source>
        <dbReference type="EMBL" id="GAC16472.1"/>
    </source>
</evidence>
<keyword evidence="1" id="KW-0805">Transcription regulation</keyword>
<dbReference type="Gene3D" id="3.30.450.40">
    <property type="match status" value="1"/>
</dbReference>
<dbReference type="SUPFAM" id="SSF46785">
    <property type="entry name" value="Winged helix' DNA-binding domain"/>
    <property type="match status" value="1"/>
</dbReference>
<dbReference type="InterPro" id="IPR014757">
    <property type="entry name" value="Tscrpt_reg_IclR_C"/>
</dbReference>
<evidence type="ECO:0000256" key="1">
    <source>
        <dbReference type="ARBA" id="ARBA00023015"/>
    </source>
</evidence>
<comment type="caution">
    <text evidence="6">The sequence shown here is derived from an EMBL/GenBank/DDBJ whole genome shotgun (WGS) entry which is preliminary data.</text>
</comment>
<dbReference type="SUPFAM" id="SSF55781">
    <property type="entry name" value="GAF domain-like"/>
    <property type="match status" value="1"/>
</dbReference>
<evidence type="ECO:0000259" key="5">
    <source>
        <dbReference type="PROSITE" id="PS51078"/>
    </source>
</evidence>
<dbReference type="InterPro" id="IPR050707">
    <property type="entry name" value="HTH_MetabolicPath_Reg"/>
</dbReference>
<dbReference type="PANTHER" id="PTHR30136">
    <property type="entry name" value="HELIX-TURN-HELIX TRANSCRIPTIONAL REGULATOR, ICLR FAMILY"/>
    <property type="match status" value="1"/>
</dbReference>
<dbReference type="GO" id="GO:0045892">
    <property type="term" value="P:negative regulation of DNA-templated transcription"/>
    <property type="evidence" value="ECO:0007669"/>
    <property type="project" value="TreeGrafter"/>
</dbReference>
<dbReference type="Pfam" id="PF01614">
    <property type="entry name" value="IclR_C"/>
    <property type="match status" value="1"/>
</dbReference>
<accession>K6YE83</accession>
<gene>
    <name evidence="6" type="ORF">GLIP_3861</name>
</gene>
<dbReference type="GO" id="GO:0003700">
    <property type="term" value="F:DNA-binding transcription factor activity"/>
    <property type="evidence" value="ECO:0007669"/>
    <property type="project" value="TreeGrafter"/>
</dbReference>
<proteinExistence type="predicted"/>
<dbReference type="GO" id="GO:0003677">
    <property type="term" value="F:DNA binding"/>
    <property type="evidence" value="ECO:0007669"/>
    <property type="project" value="UniProtKB-KW"/>
</dbReference>
<feature type="domain" description="HTH iclR-type" evidence="4">
    <location>
        <begin position="18"/>
        <end position="80"/>
    </location>
</feature>
<name>K6YE83_9ALTE</name>
<dbReference type="PROSITE" id="PS51078">
    <property type="entry name" value="ICLR_ED"/>
    <property type="match status" value="1"/>
</dbReference>
<evidence type="ECO:0000256" key="2">
    <source>
        <dbReference type="ARBA" id="ARBA00023125"/>
    </source>
</evidence>
<dbReference type="PANTHER" id="PTHR30136:SF7">
    <property type="entry name" value="HTH-TYPE TRANSCRIPTIONAL REGULATOR KDGR-RELATED"/>
    <property type="match status" value="1"/>
</dbReference>
<sequence>MTKSATQEATAKRKTYSAPALEKGLDILELLAGEADGLNISEITQRLNRSVGELFRMLVVLQQRGYVSLENGSDRYRLTLKIFGLAHRFPPVKRLTSISAPILQRLSYDIEQSCHLVIYYEGRGHVVVQQDSPSARVFSVRLGAEAPLLNTCSGHLLLSFADQNTRKQMLTRIPSQHHTDDEFDLEKVLAKVQSQGFESIQSAQAQGIQDVGYPVFDYRDQVIAALVVPFFEYFDGSRHTSIKEAHRYIKQAAMDISTSLGYEPG</sequence>
<keyword evidence="7" id="KW-1185">Reference proteome</keyword>
<dbReference type="PROSITE" id="PS51077">
    <property type="entry name" value="HTH_ICLR"/>
    <property type="match status" value="1"/>
</dbReference>
<dbReference type="Proteomes" id="UP000006334">
    <property type="component" value="Unassembled WGS sequence"/>
</dbReference>
<dbReference type="Gene3D" id="1.10.10.10">
    <property type="entry name" value="Winged helix-like DNA-binding domain superfamily/Winged helix DNA-binding domain"/>
    <property type="match status" value="1"/>
</dbReference>
<dbReference type="eggNOG" id="COG1414">
    <property type="taxonomic scope" value="Bacteria"/>
</dbReference>
<protein>
    <recommendedName>
        <fullName evidence="8">IclR family transcriptional regulator</fullName>
    </recommendedName>
</protein>
<evidence type="ECO:0000259" key="4">
    <source>
        <dbReference type="PROSITE" id="PS51077"/>
    </source>
</evidence>
<dbReference type="EMBL" id="BAEN01000076">
    <property type="protein sequence ID" value="GAC16472.1"/>
    <property type="molecule type" value="Genomic_DNA"/>
</dbReference>
<dbReference type="InterPro" id="IPR029016">
    <property type="entry name" value="GAF-like_dom_sf"/>
</dbReference>
<dbReference type="OrthoDB" id="9807558at2"/>